<dbReference type="Pfam" id="PF17146">
    <property type="entry name" value="PIN_6"/>
    <property type="match status" value="1"/>
</dbReference>
<keyword evidence="3" id="KW-0479">Metal-binding</keyword>
<dbReference type="EMBL" id="QZWG01000008">
    <property type="protein sequence ID" value="RZB94705.1"/>
    <property type="molecule type" value="Genomic_DNA"/>
</dbReference>
<evidence type="ECO:0000313" key="7">
    <source>
        <dbReference type="EMBL" id="RZB94705.1"/>
    </source>
</evidence>
<dbReference type="Gene3D" id="3.40.50.1010">
    <property type="entry name" value="5'-nuclease"/>
    <property type="match status" value="1"/>
</dbReference>
<reference evidence="7 8" key="1">
    <citation type="submission" date="2018-09" db="EMBL/GenBank/DDBJ databases">
        <title>A high-quality reference genome of wild soybean provides a powerful tool to mine soybean genomes.</title>
        <authorList>
            <person name="Xie M."/>
            <person name="Chung C.Y.L."/>
            <person name="Li M.-W."/>
            <person name="Wong F.-L."/>
            <person name="Chan T.-F."/>
            <person name="Lam H.-M."/>
        </authorList>
    </citation>
    <scope>NUCLEOTIDE SEQUENCE [LARGE SCALE GENOMIC DNA]</scope>
    <source>
        <strain evidence="8">cv. W05</strain>
        <tissue evidence="7">Hypocotyl of etiolated seedlings</tissue>
    </source>
</reference>
<evidence type="ECO:0000313" key="8">
    <source>
        <dbReference type="Proteomes" id="UP000289340"/>
    </source>
</evidence>
<evidence type="ECO:0000256" key="2">
    <source>
        <dbReference type="ARBA" id="ARBA00022722"/>
    </source>
</evidence>
<dbReference type="PANTHER" id="PTHR12814:SF2">
    <property type="entry name" value="RNA-BINDING PROTEIN NOB1"/>
    <property type="match status" value="1"/>
</dbReference>
<gene>
    <name evidence="7" type="ORF">D0Y65_019295</name>
</gene>
<dbReference type="GO" id="GO:0030688">
    <property type="term" value="C:preribosome, small subunit precursor"/>
    <property type="evidence" value="ECO:0007669"/>
    <property type="project" value="TreeGrafter"/>
</dbReference>
<dbReference type="GO" id="GO:0030490">
    <property type="term" value="P:maturation of SSU-rRNA"/>
    <property type="evidence" value="ECO:0007669"/>
    <property type="project" value="TreeGrafter"/>
</dbReference>
<evidence type="ECO:0000256" key="3">
    <source>
        <dbReference type="ARBA" id="ARBA00022723"/>
    </source>
</evidence>
<dbReference type="GO" id="GO:0004521">
    <property type="term" value="F:RNA endonuclease activity"/>
    <property type="evidence" value="ECO:0007669"/>
    <property type="project" value="UniProtKB-ARBA"/>
</dbReference>
<feature type="domain" description="Ribonuclease PIN" evidence="6">
    <location>
        <begin position="49"/>
        <end position="135"/>
    </location>
</feature>
<dbReference type="FunFam" id="3.40.50.1010:FF:000020">
    <property type="entry name" value="20S-pre-rRNA D-site endonuclease NOB1"/>
    <property type="match status" value="1"/>
</dbReference>
<feature type="region of interest" description="Disordered" evidence="5">
    <location>
        <begin position="1"/>
        <end position="33"/>
    </location>
</feature>
<feature type="compositionally biased region" description="Polar residues" evidence="5">
    <location>
        <begin position="1"/>
        <end position="16"/>
    </location>
</feature>
<dbReference type="AlphaFoldDB" id="A0A445J8A9"/>
<dbReference type="GO" id="GO:0046872">
    <property type="term" value="F:metal ion binding"/>
    <property type="evidence" value="ECO:0007669"/>
    <property type="project" value="UniProtKB-KW"/>
</dbReference>
<dbReference type="GO" id="GO:0016787">
    <property type="term" value="F:hydrolase activity"/>
    <property type="evidence" value="ECO:0007669"/>
    <property type="project" value="UniProtKB-KW"/>
</dbReference>
<keyword evidence="2" id="KW-0540">Nuclease</keyword>
<comment type="caution">
    <text evidence="7">The sequence shown here is derived from an EMBL/GenBank/DDBJ whole genome shotgun (WGS) entry which is preliminary data.</text>
</comment>
<dbReference type="GO" id="GO:0031981">
    <property type="term" value="C:nuclear lumen"/>
    <property type="evidence" value="ECO:0007669"/>
    <property type="project" value="UniProtKB-ARBA"/>
</dbReference>
<proteinExistence type="inferred from homology"/>
<keyword evidence="4" id="KW-0378">Hydrolase</keyword>
<dbReference type="GO" id="GO:0005737">
    <property type="term" value="C:cytoplasm"/>
    <property type="evidence" value="ECO:0007669"/>
    <property type="project" value="UniProtKB-ARBA"/>
</dbReference>
<name>A0A445J8A9_GLYSO</name>
<sequence>MEETPSSVPATASCWSNVVKKQPPPPPQQHTERVLVETSDSPNAISVAVVDANAVIESGEKLHGLADKFISIPEVMEEIRDPVSRHKLSFLPFTIQTMEPSSESINKVVKFARATGDLQTLSDVDIKLIALTYTLEGQIHGTKHIRDAPPPVQMVNVKRLPEKDLPGWGSNVPNLDEWEALEHAEDASNSNSRILPLQDLSLNIVSQDEHSVDGSVEPVSEADLGIQEGGQNGLTKPRRYLPKKKEIKIEGKTMVADGIDASQGGVDDNAGDWMPAVSRSTHRRYLRRKARREYHESLSSNQDQQELEANVVDGSVGEDASALNPPVHQRDEEQHIENAVLEDGKVVKENKDNESIYEIMQQMRLEEGSLEVLDEESKPSSFPKELQSDNAGLVETASDGNATVVNKPCDSGTDTIDGQSNQLEIASQTSEVADFSCADDDDSDQSWVVRSLSESSVACITGDFAMQNVLLQMGLRLLAPGGTQIHQLHR</sequence>
<evidence type="ECO:0000259" key="6">
    <source>
        <dbReference type="Pfam" id="PF17146"/>
    </source>
</evidence>
<keyword evidence="8" id="KW-1185">Reference proteome</keyword>
<accession>A0A445J8A9</accession>
<dbReference type="CDD" id="cd09876">
    <property type="entry name" value="PIN_Nob1-like"/>
    <property type="match status" value="1"/>
</dbReference>
<dbReference type="InterPro" id="IPR039907">
    <property type="entry name" value="NOB1"/>
</dbReference>
<dbReference type="PANTHER" id="PTHR12814">
    <property type="entry name" value="RNA-BINDING PROTEIN NOB1"/>
    <property type="match status" value="1"/>
</dbReference>
<evidence type="ECO:0000256" key="1">
    <source>
        <dbReference type="ARBA" id="ARBA00005858"/>
    </source>
</evidence>
<evidence type="ECO:0000256" key="4">
    <source>
        <dbReference type="ARBA" id="ARBA00022801"/>
    </source>
</evidence>
<organism evidence="7 8">
    <name type="scientific">Glycine soja</name>
    <name type="common">Wild soybean</name>
    <dbReference type="NCBI Taxonomy" id="3848"/>
    <lineage>
        <taxon>Eukaryota</taxon>
        <taxon>Viridiplantae</taxon>
        <taxon>Streptophyta</taxon>
        <taxon>Embryophyta</taxon>
        <taxon>Tracheophyta</taxon>
        <taxon>Spermatophyta</taxon>
        <taxon>Magnoliopsida</taxon>
        <taxon>eudicotyledons</taxon>
        <taxon>Gunneridae</taxon>
        <taxon>Pentapetalae</taxon>
        <taxon>rosids</taxon>
        <taxon>fabids</taxon>
        <taxon>Fabales</taxon>
        <taxon>Fabaceae</taxon>
        <taxon>Papilionoideae</taxon>
        <taxon>50 kb inversion clade</taxon>
        <taxon>NPAAA clade</taxon>
        <taxon>indigoferoid/millettioid clade</taxon>
        <taxon>Phaseoleae</taxon>
        <taxon>Glycine</taxon>
        <taxon>Glycine subgen. Soja</taxon>
    </lineage>
</organism>
<dbReference type="Proteomes" id="UP000289340">
    <property type="component" value="Chromosome 8"/>
</dbReference>
<comment type="similarity">
    <text evidence="1">Belongs to the NOB1 family.</text>
</comment>
<protein>
    <submittedName>
        <fullName evidence="7">RNA-binding protein NOB1 isoform C</fullName>
    </submittedName>
</protein>
<evidence type="ECO:0000256" key="5">
    <source>
        <dbReference type="SAM" id="MobiDB-lite"/>
    </source>
</evidence>
<dbReference type="InterPro" id="IPR033411">
    <property type="entry name" value="Ribonuclease_PIN"/>
</dbReference>